<evidence type="ECO:0000313" key="1">
    <source>
        <dbReference type="EMBL" id="JAD38051.1"/>
    </source>
</evidence>
<reference evidence="1" key="1">
    <citation type="submission" date="2014-09" db="EMBL/GenBank/DDBJ databases">
        <authorList>
            <person name="Magalhaes I.L.F."/>
            <person name="Oliveira U."/>
            <person name="Santos F.R."/>
            <person name="Vidigal T.H.D.A."/>
            <person name="Brescovit A.D."/>
            <person name="Santos A.J."/>
        </authorList>
    </citation>
    <scope>NUCLEOTIDE SEQUENCE</scope>
    <source>
        <tissue evidence="1">Shoot tissue taken approximately 20 cm above the soil surface</tissue>
    </source>
</reference>
<protein>
    <submittedName>
        <fullName evidence="1">Uncharacterized protein</fullName>
    </submittedName>
</protein>
<reference evidence="1" key="2">
    <citation type="journal article" date="2015" name="Data Brief">
        <title>Shoot transcriptome of the giant reed, Arundo donax.</title>
        <authorList>
            <person name="Barrero R.A."/>
            <person name="Guerrero F.D."/>
            <person name="Moolhuijzen P."/>
            <person name="Goolsby J.A."/>
            <person name="Tidwell J."/>
            <person name="Bellgard S.E."/>
            <person name="Bellgard M.I."/>
        </authorList>
    </citation>
    <scope>NUCLEOTIDE SEQUENCE</scope>
    <source>
        <tissue evidence="1">Shoot tissue taken approximately 20 cm above the soil surface</tissue>
    </source>
</reference>
<accession>A0A0A8ZGW2</accession>
<sequence>MFLHLLSPQPPIHTLQILPMKNTYKNAR</sequence>
<dbReference type="AlphaFoldDB" id="A0A0A8ZGW2"/>
<organism evidence="1">
    <name type="scientific">Arundo donax</name>
    <name type="common">Giant reed</name>
    <name type="synonym">Donax arundinaceus</name>
    <dbReference type="NCBI Taxonomy" id="35708"/>
    <lineage>
        <taxon>Eukaryota</taxon>
        <taxon>Viridiplantae</taxon>
        <taxon>Streptophyta</taxon>
        <taxon>Embryophyta</taxon>
        <taxon>Tracheophyta</taxon>
        <taxon>Spermatophyta</taxon>
        <taxon>Magnoliopsida</taxon>
        <taxon>Liliopsida</taxon>
        <taxon>Poales</taxon>
        <taxon>Poaceae</taxon>
        <taxon>PACMAD clade</taxon>
        <taxon>Arundinoideae</taxon>
        <taxon>Arundineae</taxon>
        <taxon>Arundo</taxon>
    </lineage>
</organism>
<proteinExistence type="predicted"/>
<dbReference type="EMBL" id="GBRH01259844">
    <property type="protein sequence ID" value="JAD38051.1"/>
    <property type="molecule type" value="Transcribed_RNA"/>
</dbReference>
<name>A0A0A8ZGW2_ARUDO</name>